<dbReference type="InterPro" id="IPR018511">
    <property type="entry name" value="Hemolysin-typ_Ca-bd_CS"/>
</dbReference>
<dbReference type="PRINTS" id="PR00313">
    <property type="entry name" value="CABNDNGRPT"/>
</dbReference>
<evidence type="ECO:0000313" key="4">
    <source>
        <dbReference type="Proteomes" id="UP000595894"/>
    </source>
</evidence>
<organism evidence="3 4">
    <name type="scientific">Sphingomonas aliaeris</name>
    <dbReference type="NCBI Taxonomy" id="2759526"/>
    <lineage>
        <taxon>Bacteria</taxon>
        <taxon>Pseudomonadati</taxon>
        <taxon>Pseudomonadota</taxon>
        <taxon>Alphaproteobacteria</taxon>
        <taxon>Sphingomonadales</taxon>
        <taxon>Sphingomonadaceae</taxon>
        <taxon>Sphingomonas</taxon>
    </lineage>
</organism>
<dbReference type="PROSITE" id="PS00330">
    <property type="entry name" value="HEMOLYSIN_CALCIUM"/>
    <property type="match status" value="5"/>
</dbReference>
<dbReference type="SUPFAM" id="SSF51120">
    <property type="entry name" value="beta-Roll"/>
    <property type="match status" value="4"/>
</dbReference>
<reference evidence="4" key="1">
    <citation type="submission" date="2020-09" db="EMBL/GenBank/DDBJ databases">
        <title>Sphingomonas sp., a new species isolated from pork steak.</title>
        <authorList>
            <person name="Heidler von Heilborn D."/>
        </authorList>
    </citation>
    <scope>NUCLEOTIDE SEQUENCE [LARGE SCALE GENOMIC DNA]</scope>
</reference>
<name>A0A974NW16_9SPHN</name>
<dbReference type="InterPro" id="IPR011049">
    <property type="entry name" value="Serralysin-like_metalloprot_C"/>
</dbReference>
<dbReference type="Proteomes" id="UP000595894">
    <property type="component" value="Chromosome"/>
</dbReference>
<sequence length="1039" mass="108480">MNTMDIGMNLAGVSSYSTQHPFLDRFKTSTKWVAQFPNGLQTNAIPVDANGFPVGMPAGASNMYAAFALDPVALDMPDVYVITYKGTATISVLNGTILSSEPGRVVFRYTGTGHGTNVSMRNVNPADPVTEMHIVREDQVALYKSGEIFNPAFIEKASQWSELRYMDWGYTNNNKLVSWDQRTRVDSGSWNGISPTASVPIEIMVALANKTGTDMWINIPAEADDTYVRNTLAYVRDNLASGLSVKVEYSNEVWNWGFQQTGSARDKAAALWGTDLNGNGRIDFNTSEELTGGYLQYYGYRSAQIAAIANDVFANTETGRLQNVISSQTSYLGQEQYVLKGVQKANLGSVESLFDTYAVTTYFGLDRPGKAAVTAWARSGQAGVDAAFAEMSADLDRALQIYAYQQGVAARNGLALAAYEGGLHVTSAAFPEADQAAVTAFFDVLAKDPRMGALYTRMVDEFAKSGGSGLVAFSDAVPSSKWGNWGTLDSIYDKSSPRYDALVAASQAAKASQAVGVDATQVNVRTGAATYTLAANQLTLAYTGTGGFNGRGNDLANTIVGGNSFNMLYGGAGSDTILGGTRNDTIDGGLGADLMIGGDGDDIYTVDNVGDAVVELSKGGVDEVRTSLSSYILSANVENLTFTGAGTLVGTGNELANVLTATGGPATLYGGDGDDRLVGSASADMLDGGAGADAMRGGQGNDTYIVDNAGDIVTELAGEGVDTIRTSLARSGIANNVENLTFTGLGTFYGSGNALDNFITGGMSNDTMYGNAGNDTLYGRGGNDFLDGGLGADLMNGGGGDDRFEVDNVGDVVVEGANLGTDTVGSIIDYTLTANVENLLLKGTAALNGSGNELNNQITGNDANNILRGFAGDDWLSGGGGNDTLYGDIGNDVLNGGDGADLIYGGAGTDRLSGGAGNDILVGGAGKDTLDGNAGADRFVFYAGDTGNTRANADLIYFYSNEGDVIDLSNMDARTSTASRDAFNFIGQSAFTRTAGELRIQFSGGYWDVTGDTNGDGVADFSITVNAGSTPLLPRDFIL</sequence>
<dbReference type="InterPro" id="IPR050557">
    <property type="entry name" value="RTX_toxin/Mannuronan_C5-epim"/>
</dbReference>
<dbReference type="EMBL" id="CP061035">
    <property type="protein sequence ID" value="QQV78074.1"/>
    <property type="molecule type" value="Genomic_DNA"/>
</dbReference>
<dbReference type="KEGG" id="sari:H5J25_04870"/>
<keyword evidence="4" id="KW-1185">Reference proteome</keyword>
<dbReference type="InterPro" id="IPR001343">
    <property type="entry name" value="Hemolysn_Ca-bd"/>
</dbReference>
<evidence type="ECO:0000256" key="1">
    <source>
        <dbReference type="ARBA" id="ARBA00004613"/>
    </source>
</evidence>
<gene>
    <name evidence="3" type="ORF">H5J25_04870</name>
</gene>
<dbReference type="PANTHER" id="PTHR38340">
    <property type="entry name" value="S-LAYER PROTEIN"/>
    <property type="match status" value="1"/>
</dbReference>
<dbReference type="GO" id="GO:0005576">
    <property type="term" value="C:extracellular region"/>
    <property type="evidence" value="ECO:0007669"/>
    <property type="project" value="UniProtKB-SubCell"/>
</dbReference>
<proteinExistence type="predicted"/>
<evidence type="ECO:0000313" key="3">
    <source>
        <dbReference type="EMBL" id="QQV78074.1"/>
    </source>
</evidence>
<keyword evidence="2" id="KW-0964">Secreted</keyword>
<dbReference type="AlphaFoldDB" id="A0A974NW16"/>
<accession>A0A974NW16</accession>
<protein>
    <submittedName>
        <fullName evidence="3">Calcium-binding protein</fullName>
    </submittedName>
</protein>
<dbReference type="PANTHER" id="PTHR38340:SF1">
    <property type="entry name" value="S-LAYER PROTEIN"/>
    <property type="match status" value="1"/>
</dbReference>
<dbReference type="Gene3D" id="2.150.10.10">
    <property type="entry name" value="Serralysin-like metalloprotease, C-terminal"/>
    <property type="match status" value="3"/>
</dbReference>
<dbReference type="GO" id="GO:0005509">
    <property type="term" value="F:calcium ion binding"/>
    <property type="evidence" value="ECO:0007669"/>
    <property type="project" value="InterPro"/>
</dbReference>
<dbReference type="Pfam" id="PF00353">
    <property type="entry name" value="HemolysinCabind"/>
    <property type="match status" value="5"/>
</dbReference>
<comment type="subcellular location">
    <subcellularLocation>
        <location evidence="1">Secreted</location>
    </subcellularLocation>
</comment>
<evidence type="ECO:0000256" key="2">
    <source>
        <dbReference type="ARBA" id="ARBA00022525"/>
    </source>
</evidence>